<dbReference type="InterPro" id="IPR017853">
    <property type="entry name" value="GH"/>
</dbReference>
<evidence type="ECO:0008006" key="2">
    <source>
        <dbReference type="Google" id="ProtNLM"/>
    </source>
</evidence>
<dbReference type="AlphaFoldDB" id="X1F8H5"/>
<sequence>MRQFTIAVLAIGIQCAALVGGVSAKPHFSWDTVPVYIHFGKSTGPLSDTELRFVAQSCDFVCLEKGHGRGRFGSTEKGIAFDAKRLKALNPRMKVLFYWNTFLNYPLYDACQTVAKHPQWIFRDKKGEPIYKSGTLEQYNLLNPEFRQWWAAIAGKAVTEYGCEGIFMDAVNQAKRPIWMKRGWGEGNENILTQAVLDMMRLANQEMGEDAILIYNGIRSSDPG</sequence>
<feature type="non-terminal residue" evidence="1">
    <location>
        <position position="224"/>
    </location>
</feature>
<dbReference type="SUPFAM" id="SSF51445">
    <property type="entry name" value="(Trans)glycosidases"/>
    <property type="match status" value="1"/>
</dbReference>
<accession>X1F8H5</accession>
<protein>
    <recommendedName>
        <fullName evidence="2">Glycoside-hydrolase family GH114 TIM-barrel domain-containing protein</fullName>
    </recommendedName>
</protein>
<organism evidence="1">
    <name type="scientific">marine sediment metagenome</name>
    <dbReference type="NCBI Taxonomy" id="412755"/>
    <lineage>
        <taxon>unclassified sequences</taxon>
        <taxon>metagenomes</taxon>
        <taxon>ecological metagenomes</taxon>
    </lineage>
</organism>
<dbReference type="Gene3D" id="3.20.20.80">
    <property type="entry name" value="Glycosidases"/>
    <property type="match status" value="1"/>
</dbReference>
<evidence type="ECO:0000313" key="1">
    <source>
        <dbReference type="EMBL" id="GAH41257.1"/>
    </source>
</evidence>
<proteinExistence type="predicted"/>
<comment type="caution">
    <text evidence="1">The sequence shown here is derived from an EMBL/GenBank/DDBJ whole genome shotgun (WGS) entry which is preliminary data.</text>
</comment>
<reference evidence="1" key="1">
    <citation type="journal article" date="2014" name="Front. Microbiol.">
        <title>High frequency of phylogenetically diverse reductive dehalogenase-homologous genes in deep subseafloor sedimentary metagenomes.</title>
        <authorList>
            <person name="Kawai M."/>
            <person name="Futagami T."/>
            <person name="Toyoda A."/>
            <person name="Takaki Y."/>
            <person name="Nishi S."/>
            <person name="Hori S."/>
            <person name="Arai W."/>
            <person name="Tsubouchi T."/>
            <person name="Morono Y."/>
            <person name="Uchiyama I."/>
            <person name="Ito T."/>
            <person name="Fujiyama A."/>
            <person name="Inagaki F."/>
            <person name="Takami H."/>
        </authorList>
    </citation>
    <scope>NUCLEOTIDE SEQUENCE</scope>
    <source>
        <strain evidence="1">Expedition CK06-06</strain>
    </source>
</reference>
<gene>
    <name evidence="1" type="ORF">S03H2_18778</name>
</gene>
<dbReference type="InterPro" id="IPR029455">
    <property type="entry name" value="GHL15"/>
</dbReference>
<dbReference type="EMBL" id="BARU01009762">
    <property type="protein sequence ID" value="GAH41257.1"/>
    <property type="molecule type" value="Genomic_DNA"/>
</dbReference>
<dbReference type="Pfam" id="PF14885">
    <property type="entry name" value="GHL15"/>
    <property type="match status" value="1"/>
</dbReference>
<name>X1F8H5_9ZZZZ</name>